<dbReference type="InterPro" id="IPR010633">
    <property type="entry name" value="Phage_lambda_GpZ"/>
</dbReference>
<proteinExistence type="predicted"/>
<dbReference type="Pfam" id="PF06763">
    <property type="entry name" value="Minor_tail_Z"/>
    <property type="match status" value="1"/>
</dbReference>
<organism evidence="1 2">
    <name type="scientific">Aeromonas media</name>
    <dbReference type="NCBI Taxonomy" id="651"/>
    <lineage>
        <taxon>Bacteria</taxon>
        <taxon>Pseudomonadati</taxon>
        <taxon>Pseudomonadota</taxon>
        <taxon>Gammaproteobacteria</taxon>
        <taxon>Aeromonadales</taxon>
        <taxon>Aeromonadaceae</taxon>
        <taxon>Aeromonas</taxon>
    </lineage>
</organism>
<evidence type="ECO:0000313" key="1">
    <source>
        <dbReference type="EMBL" id="QJT21695.1"/>
    </source>
</evidence>
<evidence type="ECO:0008006" key="3">
    <source>
        <dbReference type="Google" id="ProtNLM"/>
    </source>
</evidence>
<protein>
    <recommendedName>
        <fullName evidence="3">Phage tail protein</fullName>
    </recommendedName>
</protein>
<name>A0A6M4YB37_AERME</name>
<dbReference type="AlphaFoldDB" id="A0A6M4YB37"/>
<reference evidence="1 2" key="1">
    <citation type="submission" date="2019-03" db="EMBL/GenBank/DDBJ databases">
        <title>Novel transposon Tn6433 accelerates the dissemination of tet(E) in Aeromonas from aerobic biofilm under oxytetracycline stress.</title>
        <authorList>
            <person name="Shi Y."/>
            <person name="Tian Z."/>
            <person name="Zhang Y."/>
            <person name="Zhang H."/>
            <person name="Yang M."/>
        </authorList>
    </citation>
    <scope>NUCLEOTIDE SEQUENCE [LARGE SCALE GENOMIC DNA]</scope>
    <source>
        <strain evidence="1 2">T0.1-19</strain>
    </source>
</reference>
<accession>A0A6M4YB37</accession>
<dbReference type="RefSeq" id="WP_171276003.1">
    <property type="nucleotide sequence ID" value="NZ_CAWPJG010000001.1"/>
</dbReference>
<dbReference type="Proteomes" id="UP000501427">
    <property type="component" value="Chromosome"/>
</dbReference>
<evidence type="ECO:0000313" key="2">
    <source>
        <dbReference type="Proteomes" id="UP000501427"/>
    </source>
</evidence>
<sequence length="182" mass="20654">MLHFDVDIAQLLQVTEDLGATSKQVVLSLKRALNRTLTSLRKSSVKDLKRELMLGAASNLRSRVKQTKMRIKNNEVKADLWFGLNPVSASSLKGRAKQESWGASKQNYLFKDGFVGKMPNGHHSIFKRKGKARLKIEEQTVAIEEDASDYVESEVFDEVLTVFWGHFERDLRARVKYQIGAS</sequence>
<dbReference type="EMBL" id="CP038441">
    <property type="protein sequence ID" value="QJT21695.1"/>
    <property type="molecule type" value="Genomic_DNA"/>
</dbReference>
<gene>
    <name evidence="1" type="ORF">E4184_09830</name>
</gene>